<organism evidence="2 3">
    <name type="scientific">Marinihelvus fidelis</name>
    <dbReference type="NCBI Taxonomy" id="2613842"/>
    <lineage>
        <taxon>Bacteria</taxon>
        <taxon>Pseudomonadati</taxon>
        <taxon>Pseudomonadota</taxon>
        <taxon>Gammaproteobacteria</taxon>
        <taxon>Chromatiales</taxon>
        <taxon>Wenzhouxiangellaceae</taxon>
        <taxon>Marinihelvus</taxon>
    </lineage>
</organism>
<protein>
    <submittedName>
        <fullName evidence="2">Chemotaxis protein CheW</fullName>
    </submittedName>
</protein>
<dbReference type="EMBL" id="VYXP01000006">
    <property type="protein sequence ID" value="KAA9130961.1"/>
    <property type="molecule type" value="Genomic_DNA"/>
</dbReference>
<name>A0A5N0T885_9GAMM</name>
<sequence length="181" mass="19350">MMSTVNASFAKLLEYELRARGAAHGDEDGGPAKGDWAGLAFRVGGAQMVCGMERVSESLPLPQVTRVPGTKPFILGLANVRGDLVTIVDLGCYLSGQRTRTSPATRVLSSTLRGRAVGLVVDEVFGQRNFLDNDADPADVPDSSPLHGLVRRAHRAGSESWQELDLDTLFRNPDFLDGAAA</sequence>
<dbReference type="PROSITE" id="PS50851">
    <property type="entry name" value="CHEW"/>
    <property type="match status" value="1"/>
</dbReference>
<dbReference type="SUPFAM" id="SSF50341">
    <property type="entry name" value="CheW-like"/>
    <property type="match status" value="1"/>
</dbReference>
<dbReference type="GO" id="GO:0007165">
    <property type="term" value="P:signal transduction"/>
    <property type="evidence" value="ECO:0007669"/>
    <property type="project" value="InterPro"/>
</dbReference>
<comment type="caution">
    <text evidence="2">The sequence shown here is derived from an EMBL/GenBank/DDBJ whole genome shotgun (WGS) entry which is preliminary data.</text>
</comment>
<dbReference type="InterPro" id="IPR039315">
    <property type="entry name" value="CheW"/>
</dbReference>
<evidence type="ECO:0000313" key="2">
    <source>
        <dbReference type="EMBL" id="KAA9130961.1"/>
    </source>
</evidence>
<dbReference type="InterPro" id="IPR002545">
    <property type="entry name" value="CheW-lke_dom"/>
</dbReference>
<reference evidence="2 3" key="1">
    <citation type="submission" date="2019-09" db="EMBL/GenBank/DDBJ databases">
        <title>Wenzhouxiangella sp. Genome sequencing and assembly.</title>
        <authorList>
            <person name="Zhang R."/>
        </authorList>
    </citation>
    <scope>NUCLEOTIDE SEQUENCE [LARGE SCALE GENOMIC DNA]</scope>
    <source>
        <strain evidence="2 3">W260</strain>
    </source>
</reference>
<dbReference type="GO" id="GO:0005829">
    <property type="term" value="C:cytosol"/>
    <property type="evidence" value="ECO:0007669"/>
    <property type="project" value="TreeGrafter"/>
</dbReference>
<dbReference type="SMART" id="SM00260">
    <property type="entry name" value="CheW"/>
    <property type="match status" value="1"/>
</dbReference>
<accession>A0A5N0T885</accession>
<dbReference type="Proteomes" id="UP000325372">
    <property type="component" value="Unassembled WGS sequence"/>
</dbReference>
<dbReference type="InterPro" id="IPR036061">
    <property type="entry name" value="CheW-like_dom_sf"/>
</dbReference>
<dbReference type="Pfam" id="PF01584">
    <property type="entry name" value="CheW"/>
    <property type="match status" value="1"/>
</dbReference>
<dbReference type="Gene3D" id="2.40.50.180">
    <property type="entry name" value="CheA-289, Domain 4"/>
    <property type="match status" value="1"/>
</dbReference>
<dbReference type="GO" id="GO:0006935">
    <property type="term" value="P:chemotaxis"/>
    <property type="evidence" value="ECO:0007669"/>
    <property type="project" value="InterPro"/>
</dbReference>
<evidence type="ECO:0000259" key="1">
    <source>
        <dbReference type="PROSITE" id="PS50851"/>
    </source>
</evidence>
<dbReference type="PANTHER" id="PTHR22617:SF43">
    <property type="entry name" value="PROTEIN PILI"/>
    <property type="match status" value="1"/>
</dbReference>
<dbReference type="Gene3D" id="2.30.30.40">
    <property type="entry name" value="SH3 Domains"/>
    <property type="match status" value="1"/>
</dbReference>
<gene>
    <name evidence="2" type="ORF">F3N42_11460</name>
</gene>
<dbReference type="PANTHER" id="PTHR22617">
    <property type="entry name" value="CHEMOTAXIS SENSOR HISTIDINE KINASE-RELATED"/>
    <property type="match status" value="1"/>
</dbReference>
<keyword evidence="3" id="KW-1185">Reference proteome</keyword>
<feature type="domain" description="CheW-like" evidence="1">
    <location>
        <begin position="35"/>
        <end position="175"/>
    </location>
</feature>
<proteinExistence type="predicted"/>
<dbReference type="AlphaFoldDB" id="A0A5N0T885"/>
<evidence type="ECO:0000313" key="3">
    <source>
        <dbReference type="Proteomes" id="UP000325372"/>
    </source>
</evidence>